<evidence type="ECO:0000256" key="9">
    <source>
        <dbReference type="ARBA" id="ARBA00049119"/>
    </source>
</evidence>
<feature type="transmembrane region" description="Helical" evidence="11">
    <location>
        <begin position="331"/>
        <end position="352"/>
    </location>
</feature>
<organism evidence="13 14">
    <name type="scientific">Rhodotorula taiwanensis</name>
    <dbReference type="NCBI Taxonomy" id="741276"/>
    <lineage>
        <taxon>Eukaryota</taxon>
        <taxon>Fungi</taxon>
        <taxon>Dikarya</taxon>
        <taxon>Basidiomycota</taxon>
        <taxon>Pucciniomycotina</taxon>
        <taxon>Microbotryomycetes</taxon>
        <taxon>Sporidiobolales</taxon>
        <taxon>Sporidiobolaceae</taxon>
        <taxon>Rhodotorula</taxon>
    </lineage>
</organism>
<keyword evidence="7 11" id="KW-0472">Membrane</keyword>
<comment type="similarity">
    <text evidence="2 10">Belongs to the major facilitator superfamily. Sugar transporter (TC 2.A.1.1) family.</text>
</comment>
<evidence type="ECO:0000256" key="3">
    <source>
        <dbReference type="ARBA" id="ARBA00022448"/>
    </source>
</evidence>
<dbReference type="OrthoDB" id="2534178at2759"/>
<feature type="transmembrane region" description="Helical" evidence="11">
    <location>
        <begin position="77"/>
        <end position="97"/>
    </location>
</feature>
<proteinExistence type="inferred from homology"/>
<feature type="domain" description="Major facilitator superfamily (MFS) profile" evidence="12">
    <location>
        <begin position="30"/>
        <end position="486"/>
    </location>
</feature>
<dbReference type="InterPro" id="IPR005829">
    <property type="entry name" value="Sugar_transporter_CS"/>
</dbReference>
<evidence type="ECO:0000256" key="7">
    <source>
        <dbReference type="ARBA" id="ARBA00023136"/>
    </source>
</evidence>
<evidence type="ECO:0000256" key="6">
    <source>
        <dbReference type="ARBA" id="ARBA00022989"/>
    </source>
</evidence>
<keyword evidence="4 11" id="KW-0812">Transmembrane</keyword>
<dbReference type="Proteomes" id="UP000237144">
    <property type="component" value="Unassembled WGS sequence"/>
</dbReference>
<reference evidence="13 14" key="1">
    <citation type="journal article" date="2018" name="Front. Microbiol.">
        <title>Prospects for Fungal Bioremediation of Acidic Radioactive Waste Sites: Characterization and Genome Sequence of Rhodotorula taiwanensis MD1149.</title>
        <authorList>
            <person name="Tkavc R."/>
            <person name="Matrosova V.Y."/>
            <person name="Grichenko O.E."/>
            <person name="Gostincar C."/>
            <person name="Volpe R.P."/>
            <person name="Klimenkova P."/>
            <person name="Gaidamakova E.K."/>
            <person name="Zhou C.E."/>
            <person name="Stewart B.J."/>
            <person name="Lyman M.G."/>
            <person name="Malfatti S.A."/>
            <person name="Rubinfeld B."/>
            <person name="Courtot M."/>
            <person name="Singh J."/>
            <person name="Dalgard C.L."/>
            <person name="Hamilton T."/>
            <person name="Frey K.G."/>
            <person name="Gunde-Cimerman N."/>
            <person name="Dugan L."/>
            <person name="Daly M.J."/>
        </authorList>
    </citation>
    <scope>NUCLEOTIDE SEQUENCE [LARGE SCALE GENOMIC DNA]</scope>
    <source>
        <strain evidence="13 14">MD1149</strain>
    </source>
</reference>
<dbReference type="EMBL" id="PJQD01000048">
    <property type="protein sequence ID" value="POY72650.1"/>
    <property type="molecule type" value="Genomic_DNA"/>
</dbReference>
<dbReference type="PANTHER" id="PTHR48022:SF34">
    <property type="entry name" value="MAJOR FACILITATOR SUPERFAMILY (MFS) PROFILE DOMAIN-CONTAINING PROTEIN-RELATED"/>
    <property type="match status" value="1"/>
</dbReference>
<dbReference type="GO" id="GO:0016020">
    <property type="term" value="C:membrane"/>
    <property type="evidence" value="ECO:0007669"/>
    <property type="project" value="UniProtKB-SubCell"/>
</dbReference>
<feature type="transmembrane region" description="Helical" evidence="11">
    <location>
        <begin position="132"/>
        <end position="155"/>
    </location>
</feature>
<feature type="transmembrane region" description="Helical" evidence="11">
    <location>
        <begin position="462"/>
        <end position="482"/>
    </location>
</feature>
<feature type="transmembrane region" description="Helical" evidence="11">
    <location>
        <begin position="167"/>
        <end position="189"/>
    </location>
</feature>
<keyword evidence="14" id="KW-1185">Reference proteome</keyword>
<comment type="subcellular location">
    <subcellularLocation>
        <location evidence="1">Membrane</location>
        <topology evidence="1">Multi-pass membrane protein</topology>
    </subcellularLocation>
</comment>
<dbReference type="PROSITE" id="PS00217">
    <property type="entry name" value="SUGAR_TRANSPORT_2"/>
    <property type="match status" value="1"/>
</dbReference>
<gene>
    <name evidence="13" type="ORF">BMF94_4478</name>
</gene>
<keyword evidence="3 10" id="KW-0813">Transport</keyword>
<dbReference type="FunFam" id="1.20.1250.20:FF:000026">
    <property type="entry name" value="MFS quinate transporter QutD"/>
    <property type="match status" value="1"/>
</dbReference>
<dbReference type="SUPFAM" id="SSF103473">
    <property type="entry name" value="MFS general substrate transporter"/>
    <property type="match status" value="1"/>
</dbReference>
<dbReference type="InterPro" id="IPR003663">
    <property type="entry name" value="Sugar/inositol_transpt"/>
</dbReference>
<feature type="transmembrane region" description="Helical" evidence="11">
    <location>
        <begin position="359"/>
        <end position="383"/>
    </location>
</feature>
<dbReference type="Pfam" id="PF00083">
    <property type="entry name" value="Sugar_tr"/>
    <property type="match status" value="1"/>
</dbReference>
<evidence type="ECO:0000256" key="8">
    <source>
        <dbReference type="ARBA" id="ARBA00043213"/>
    </source>
</evidence>
<evidence type="ECO:0000256" key="1">
    <source>
        <dbReference type="ARBA" id="ARBA00004141"/>
    </source>
</evidence>
<name>A0A2S5B7A0_9BASI</name>
<dbReference type="NCBIfam" id="TIGR00879">
    <property type="entry name" value="SP"/>
    <property type="match status" value="1"/>
</dbReference>
<accession>A0A2S5B7A0</accession>
<feature type="transmembrane region" description="Helical" evidence="11">
    <location>
        <begin position="204"/>
        <end position="222"/>
    </location>
</feature>
<feature type="transmembrane region" description="Helical" evidence="11">
    <location>
        <begin position="432"/>
        <end position="456"/>
    </location>
</feature>
<dbReference type="PRINTS" id="PR00171">
    <property type="entry name" value="SUGRTRNSPORT"/>
</dbReference>
<protein>
    <recommendedName>
        <fullName evidence="8">Quinate transporter</fullName>
    </recommendedName>
</protein>
<evidence type="ECO:0000256" key="5">
    <source>
        <dbReference type="ARBA" id="ARBA00022911"/>
    </source>
</evidence>
<dbReference type="PROSITE" id="PS00216">
    <property type="entry name" value="SUGAR_TRANSPORT_1"/>
    <property type="match status" value="1"/>
</dbReference>
<feature type="transmembrane region" description="Helical" evidence="11">
    <location>
        <begin position="293"/>
        <end position="311"/>
    </location>
</feature>
<evidence type="ECO:0000313" key="14">
    <source>
        <dbReference type="Proteomes" id="UP000237144"/>
    </source>
</evidence>
<dbReference type="InterPro" id="IPR050360">
    <property type="entry name" value="MFS_Sugar_Transporters"/>
</dbReference>
<feature type="transmembrane region" description="Helical" evidence="11">
    <location>
        <begin position="27"/>
        <end position="57"/>
    </location>
</feature>
<evidence type="ECO:0000256" key="10">
    <source>
        <dbReference type="RuleBase" id="RU003346"/>
    </source>
</evidence>
<comment type="caution">
    <text evidence="13">The sequence shown here is derived from an EMBL/GenBank/DDBJ whole genome shotgun (WGS) entry which is preliminary data.</text>
</comment>
<comment type="catalytic activity">
    <reaction evidence="9">
        <text>myo-inositol(out) + H(+)(out) = myo-inositol(in) + H(+)(in)</text>
        <dbReference type="Rhea" id="RHEA:60364"/>
        <dbReference type="ChEBI" id="CHEBI:15378"/>
        <dbReference type="ChEBI" id="CHEBI:17268"/>
    </reaction>
</comment>
<evidence type="ECO:0000313" key="13">
    <source>
        <dbReference type="EMBL" id="POY72650.1"/>
    </source>
</evidence>
<sequence>MAKGKLSFKAQETEGVPPPKEVNNWRILLLAIAASFGGLCYGYDLGFIGSTLALPGFEEYFGTHKKGAAYRSMLESNIVSIFQAGCCVGAFAAVPIADRFGRKLAIIITAFLFNVGAVLMCAATGVHALNMIYAGRVLTGFSIGATSLLVPVYIAEAAPAHIRGRLVGIYEVAIQLGTAAGFWIGYIFLKAVDNENSGQWRGPMGIQLVPGVALNISMLLLTETPRFMAKKHDEGRAAETLSYLRNLPQEHPYVQDELAGIMNQVENERQLTAGADRFQVVRETFGPNNRIRLLKGVILMIFFQWSGTNAINYYSPKIFATLGFKGTSVKLFATGVYGIVRTVATIISMLFFTDRFGRVSMLLCGGGIMAACMWTVGALIAVYPAGAGAQIVKGQYAAITLIYVYAVAFCFSYAGIPWIYCAEIFPLRIRTFNVAITTFVHWAFNLCIAKSVPYMISDIGYGTYFVFAGMLTLGFVWTYFFLPETKGVPLEDMDRLFGGKSLAQQTEQREHKAEAGSFAHLEKASSEASV</sequence>
<dbReference type="InterPro" id="IPR036259">
    <property type="entry name" value="MFS_trans_sf"/>
</dbReference>
<dbReference type="GO" id="GO:0005351">
    <property type="term" value="F:carbohydrate:proton symporter activity"/>
    <property type="evidence" value="ECO:0007669"/>
    <property type="project" value="TreeGrafter"/>
</dbReference>
<evidence type="ECO:0000256" key="4">
    <source>
        <dbReference type="ARBA" id="ARBA00022692"/>
    </source>
</evidence>
<dbReference type="AlphaFoldDB" id="A0A2S5B7A0"/>
<dbReference type="STRING" id="741276.A0A2S5B7A0"/>
<evidence type="ECO:0000256" key="11">
    <source>
        <dbReference type="SAM" id="Phobius"/>
    </source>
</evidence>
<feature type="transmembrane region" description="Helical" evidence="11">
    <location>
        <begin position="104"/>
        <end position="126"/>
    </location>
</feature>
<dbReference type="PROSITE" id="PS50850">
    <property type="entry name" value="MFS"/>
    <property type="match status" value="1"/>
</dbReference>
<evidence type="ECO:0000259" key="12">
    <source>
        <dbReference type="PROSITE" id="PS50850"/>
    </source>
</evidence>
<feature type="transmembrane region" description="Helical" evidence="11">
    <location>
        <begin position="395"/>
        <end position="420"/>
    </location>
</feature>
<dbReference type="Gene3D" id="1.20.1250.20">
    <property type="entry name" value="MFS general substrate transporter like domains"/>
    <property type="match status" value="1"/>
</dbReference>
<dbReference type="PANTHER" id="PTHR48022">
    <property type="entry name" value="PLASTIDIC GLUCOSE TRANSPORTER 4"/>
    <property type="match status" value="1"/>
</dbReference>
<dbReference type="InterPro" id="IPR005828">
    <property type="entry name" value="MFS_sugar_transport-like"/>
</dbReference>
<dbReference type="InterPro" id="IPR020846">
    <property type="entry name" value="MFS_dom"/>
</dbReference>
<keyword evidence="6 11" id="KW-1133">Transmembrane helix</keyword>
<keyword evidence="5" id="KW-0672">Quinate metabolism</keyword>
<evidence type="ECO:0000256" key="2">
    <source>
        <dbReference type="ARBA" id="ARBA00010992"/>
    </source>
</evidence>